<reference evidence="2" key="1">
    <citation type="submission" date="2020-10" db="EMBL/GenBank/DDBJ databases">
        <title>De novo genome project of the cellulose decomposer Thermobifida halotolerans type strain.</title>
        <authorList>
            <person name="Nagy I."/>
            <person name="Horvath B."/>
            <person name="Kukolya J."/>
            <person name="Nagy I."/>
            <person name="Orsini M."/>
        </authorList>
    </citation>
    <scope>NUCLEOTIDE SEQUENCE</scope>
    <source>
        <strain evidence="2">DSM 44931</strain>
    </source>
</reference>
<dbReference type="RefSeq" id="WP_157129708.1">
    <property type="nucleotide sequence ID" value="NZ_CP063196.1"/>
</dbReference>
<gene>
    <name evidence="2" type="ORF">NI17_003045</name>
</gene>
<dbReference type="EMBL" id="CP063196">
    <property type="protein sequence ID" value="UOE20237.1"/>
    <property type="molecule type" value="Genomic_DNA"/>
</dbReference>
<dbReference type="Proteomes" id="UP000265719">
    <property type="component" value="Chromosome"/>
</dbReference>
<evidence type="ECO:0000256" key="1">
    <source>
        <dbReference type="SAM" id="MobiDB-lite"/>
    </source>
</evidence>
<keyword evidence="3" id="KW-1185">Reference proteome</keyword>
<proteinExistence type="predicted"/>
<dbReference type="KEGG" id="thao:NI17_003045"/>
<name>A0AA97M4R4_9ACTN</name>
<organism evidence="2 3">
    <name type="scientific">Thermobifida halotolerans</name>
    <dbReference type="NCBI Taxonomy" id="483545"/>
    <lineage>
        <taxon>Bacteria</taxon>
        <taxon>Bacillati</taxon>
        <taxon>Actinomycetota</taxon>
        <taxon>Actinomycetes</taxon>
        <taxon>Streptosporangiales</taxon>
        <taxon>Nocardiopsidaceae</taxon>
        <taxon>Thermobifida</taxon>
    </lineage>
</organism>
<evidence type="ECO:0000313" key="2">
    <source>
        <dbReference type="EMBL" id="UOE20237.1"/>
    </source>
</evidence>
<sequence>MTGYGPGGGDAGPVLPAGGGRDAARSRAAVRAELLAERLIDGLRTGALRPPGTE</sequence>
<feature type="region of interest" description="Disordered" evidence="1">
    <location>
        <begin position="1"/>
        <end position="26"/>
    </location>
</feature>
<evidence type="ECO:0000313" key="3">
    <source>
        <dbReference type="Proteomes" id="UP000265719"/>
    </source>
</evidence>
<feature type="compositionally biased region" description="Gly residues" evidence="1">
    <location>
        <begin position="1"/>
        <end position="21"/>
    </location>
</feature>
<protein>
    <submittedName>
        <fullName evidence="2">Uncharacterized protein</fullName>
    </submittedName>
</protein>
<accession>A0AA97M4R4</accession>
<dbReference type="AlphaFoldDB" id="A0AA97M4R4"/>